<dbReference type="Gene3D" id="3.40.50.880">
    <property type="match status" value="1"/>
</dbReference>
<evidence type="ECO:0000313" key="7">
    <source>
        <dbReference type="Proteomes" id="UP000283077"/>
    </source>
</evidence>
<dbReference type="SUPFAM" id="SSF46689">
    <property type="entry name" value="Homeodomain-like"/>
    <property type="match status" value="2"/>
</dbReference>
<gene>
    <name evidence="6" type="ORF">EOE67_14375</name>
</gene>
<dbReference type="EMBL" id="SACS01000016">
    <property type="protein sequence ID" value="RVU35360.1"/>
    <property type="molecule type" value="Genomic_DNA"/>
</dbReference>
<dbReference type="Pfam" id="PF01965">
    <property type="entry name" value="DJ-1_PfpI"/>
    <property type="match status" value="1"/>
</dbReference>
<keyword evidence="2" id="KW-0238">DNA-binding</keyword>
<evidence type="ECO:0000256" key="4">
    <source>
        <dbReference type="SAM" id="MobiDB-lite"/>
    </source>
</evidence>
<dbReference type="InterPro" id="IPR009057">
    <property type="entry name" value="Homeodomain-like_sf"/>
</dbReference>
<dbReference type="InterPro" id="IPR002818">
    <property type="entry name" value="DJ-1/PfpI"/>
</dbReference>
<keyword evidence="1" id="KW-0805">Transcription regulation</keyword>
<dbReference type="PROSITE" id="PS01124">
    <property type="entry name" value="HTH_ARAC_FAMILY_2"/>
    <property type="match status" value="1"/>
</dbReference>
<evidence type="ECO:0000256" key="2">
    <source>
        <dbReference type="ARBA" id="ARBA00023125"/>
    </source>
</evidence>
<feature type="region of interest" description="Disordered" evidence="4">
    <location>
        <begin position="1"/>
        <end position="20"/>
    </location>
</feature>
<dbReference type="Pfam" id="PF12833">
    <property type="entry name" value="HTH_18"/>
    <property type="match status" value="1"/>
</dbReference>
<dbReference type="InterPro" id="IPR018060">
    <property type="entry name" value="HTH_AraC"/>
</dbReference>
<name>A0A437QLN0_9GAMM</name>
<proteinExistence type="predicted"/>
<keyword evidence="7" id="KW-1185">Reference proteome</keyword>
<dbReference type="OrthoDB" id="9803764at2"/>
<dbReference type="RefSeq" id="WP_127700034.1">
    <property type="nucleotide sequence ID" value="NZ_SACS01000016.1"/>
</dbReference>
<protein>
    <submittedName>
        <fullName evidence="6">Helix-turn-helix domain-containing protein</fullName>
    </submittedName>
</protein>
<feature type="domain" description="HTH araC/xylS-type" evidence="5">
    <location>
        <begin position="235"/>
        <end position="333"/>
    </location>
</feature>
<organism evidence="6 7">
    <name type="scientific">Rheinheimera riviphila</name>
    <dbReference type="NCBI Taxonomy" id="1834037"/>
    <lineage>
        <taxon>Bacteria</taxon>
        <taxon>Pseudomonadati</taxon>
        <taxon>Pseudomonadota</taxon>
        <taxon>Gammaproteobacteria</taxon>
        <taxon>Chromatiales</taxon>
        <taxon>Chromatiaceae</taxon>
        <taxon>Rheinheimera</taxon>
    </lineage>
</organism>
<sequence length="341" mass="37323">MLTPISAIESNEKPRVAANDHGSSEHQLVVCAYHGLSMLEYGAAIDIFAGHRTADAPWYQCRVAGLDGLRIQMNGGTWLETSDDARILAEADTIVIPGWRRLSEEPDPQLLQALQQAAARGARLVSFCSGAFLLAHAGLLDGKAATTHWKYAELFAQLFPQVDLKVDRLYVQAGRIFTSAGSAACLDLSLQLIKEDFGAARANQAARRLVIPGQRDGGQQQFIELPLGKPDPALGLVQDYALQHLQQPLQMDELAALVHMSRRSFDRKFKASFGQSPKQWLLNARVEHAKTLLATSNTSVEQIATLCGFGTAQALRDQFDLLVGISPARFRTQQLRQVAVV</sequence>
<dbReference type="InterPro" id="IPR029062">
    <property type="entry name" value="Class_I_gatase-like"/>
</dbReference>
<dbReference type="InterPro" id="IPR052158">
    <property type="entry name" value="INH-QAR"/>
</dbReference>
<evidence type="ECO:0000256" key="1">
    <source>
        <dbReference type="ARBA" id="ARBA00023015"/>
    </source>
</evidence>
<dbReference type="PROSITE" id="PS00041">
    <property type="entry name" value="HTH_ARAC_FAMILY_1"/>
    <property type="match status" value="1"/>
</dbReference>
<keyword evidence="3" id="KW-0804">Transcription</keyword>
<dbReference type="GO" id="GO:0003700">
    <property type="term" value="F:DNA-binding transcription factor activity"/>
    <property type="evidence" value="ECO:0007669"/>
    <property type="project" value="InterPro"/>
</dbReference>
<evidence type="ECO:0000256" key="3">
    <source>
        <dbReference type="ARBA" id="ARBA00023163"/>
    </source>
</evidence>
<dbReference type="GO" id="GO:0043565">
    <property type="term" value="F:sequence-specific DNA binding"/>
    <property type="evidence" value="ECO:0007669"/>
    <property type="project" value="InterPro"/>
</dbReference>
<reference evidence="6 7" key="1">
    <citation type="submission" date="2019-01" db="EMBL/GenBank/DDBJ databases">
        <authorList>
            <person name="Chen W.-M."/>
        </authorList>
    </citation>
    <scope>NUCLEOTIDE SEQUENCE [LARGE SCALE GENOMIC DNA]</scope>
    <source>
        <strain evidence="6 7">KYPC3</strain>
    </source>
</reference>
<dbReference type="CDD" id="cd03137">
    <property type="entry name" value="GATase1_AraC_1"/>
    <property type="match status" value="1"/>
</dbReference>
<evidence type="ECO:0000313" key="6">
    <source>
        <dbReference type="EMBL" id="RVU35360.1"/>
    </source>
</evidence>
<dbReference type="Proteomes" id="UP000283077">
    <property type="component" value="Unassembled WGS sequence"/>
</dbReference>
<dbReference type="SMART" id="SM00342">
    <property type="entry name" value="HTH_ARAC"/>
    <property type="match status" value="1"/>
</dbReference>
<comment type="caution">
    <text evidence="6">The sequence shown here is derived from an EMBL/GenBank/DDBJ whole genome shotgun (WGS) entry which is preliminary data.</text>
</comment>
<dbReference type="AlphaFoldDB" id="A0A437QLN0"/>
<dbReference type="SUPFAM" id="SSF52317">
    <property type="entry name" value="Class I glutamine amidotransferase-like"/>
    <property type="match status" value="1"/>
</dbReference>
<dbReference type="Gene3D" id="1.10.10.60">
    <property type="entry name" value="Homeodomain-like"/>
    <property type="match status" value="1"/>
</dbReference>
<dbReference type="PANTHER" id="PTHR43130">
    <property type="entry name" value="ARAC-FAMILY TRANSCRIPTIONAL REGULATOR"/>
    <property type="match status" value="1"/>
</dbReference>
<dbReference type="InterPro" id="IPR018062">
    <property type="entry name" value="HTH_AraC-typ_CS"/>
</dbReference>
<accession>A0A437QLN0</accession>
<evidence type="ECO:0000259" key="5">
    <source>
        <dbReference type="PROSITE" id="PS01124"/>
    </source>
</evidence>
<dbReference type="PANTHER" id="PTHR43130:SF3">
    <property type="entry name" value="HTH-TYPE TRANSCRIPTIONAL REGULATOR RV1931C"/>
    <property type="match status" value="1"/>
</dbReference>